<sequence length="128" mass="15299">MPADRAKRSTPTPRTKRNQKKDGTTREPAFKFQGERLVFLNQRLELFYDATARRDLHQFWVRLFAEYWHIFPWRLPIDEDPHCGMLTDSSTTINHEDIDKKTAIILNTQMRVKGWFYHKRVRANLGLP</sequence>
<protein>
    <submittedName>
        <fullName evidence="3">Uncharacterized protein</fullName>
    </submittedName>
</protein>
<proteinExistence type="predicted"/>
<evidence type="ECO:0000313" key="3">
    <source>
        <dbReference type="EMBL" id="KAJ7782923.1"/>
    </source>
</evidence>
<dbReference type="Proteomes" id="UP001215598">
    <property type="component" value="Unassembled WGS sequence"/>
</dbReference>
<dbReference type="EMBL" id="JARKIB010000003">
    <property type="protein sequence ID" value="KAJ7782923.1"/>
    <property type="molecule type" value="Genomic_DNA"/>
</dbReference>
<keyword evidence="4" id="KW-1185">Reference proteome</keyword>
<comment type="caution">
    <text evidence="3">The sequence shown here is derived from an EMBL/GenBank/DDBJ whole genome shotgun (WGS) entry which is preliminary data.</text>
</comment>
<feature type="region of interest" description="Disordered" evidence="1">
    <location>
        <begin position="1"/>
        <end position="29"/>
    </location>
</feature>
<evidence type="ECO:0000313" key="2">
    <source>
        <dbReference type="EMBL" id="KAJ7715640.1"/>
    </source>
</evidence>
<feature type="compositionally biased region" description="Basic and acidic residues" evidence="1">
    <location>
        <begin position="20"/>
        <end position="29"/>
    </location>
</feature>
<evidence type="ECO:0000256" key="1">
    <source>
        <dbReference type="SAM" id="MobiDB-lite"/>
    </source>
</evidence>
<dbReference type="AlphaFoldDB" id="A0AAD7P0P0"/>
<gene>
    <name evidence="3" type="ORF">B0H16DRAFT_1709752</name>
    <name evidence="2" type="ORF">B0H16DRAFT_1741801</name>
</gene>
<name>A0AAD7P0P0_9AGAR</name>
<accession>A0AAD7P0P0</accession>
<evidence type="ECO:0000313" key="4">
    <source>
        <dbReference type="Proteomes" id="UP001215598"/>
    </source>
</evidence>
<dbReference type="EMBL" id="JARKIB010000304">
    <property type="protein sequence ID" value="KAJ7715640.1"/>
    <property type="molecule type" value="Genomic_DNA"/>
</dbReference>
<reference evidence="3" key="1">
    <citation type="submission" date="2023-03" db="EMBL/GenBank/DDBJ databases">
        <title>Massive genome expansion in bonnet fungi (Mycena s.s.) driven by repeated elements and novel gene families across ecological guilds.</title>
        <authorList>
            <consortium name="Lawrence Berkeley National Laboratory"/>
            <person name="Harder C.B."/>
            <person name="Miyauchi S."/>
            <person name="Viragh M."/>
            <person name="Kuo A."/>
            <person name="Thoen E."/>
            <person name="Andreopoulos B."/>
            <person name="Lu D."/>
            <person name="Skrede I."/>
            <person name="Drula E."/>
            <person name="Henrissat B."/>
            <person name="Morin E."/>
            <person name="Kohler A."/>
            <person name="Barry K."/>
            <person name="LaButti K."/>
            <person name="Morin E."/>
            <person name="Salamov A."/>
            <person name="Lipzen A."/>
            <person name="Mereny Z."/>
            <person name="Hegedus B."/>
            <person name="Baldrian P."/>
            <person name="Stursova M."/>
            <person name="Weitz H."/>
            <person name="Taylor A."/>
            <person name="Grigoriev I.V."/>
            <person name="Nagy L.G."/>
            <person name="Martin F."/>
            <person name="Kauserud H."/>
        </authorList>
    </citation>
    <scope>NUCLEOTIDE SEQUENCE</scope>
    <source>
        <strain evidence="3">CBHHK182m</strain>
    </source>
</reference>
<organism evidence="3 4">
    <name type="scientific">Mycena metata</name>
    <dbReference type="NCBI Taxonomy" id="1033252"/>
    <lineage>
        <taxon>Eukaryota</taxon>
        <taxon>Fungi</taxon>
        <taxon>Dikarya</taxon>
        <taxon>Basidiomycota</taxon>
        <taxon>Agaricomycotina</taxon>
        <taxon>Agaricomycetes</taxon>
        <taxon>Agaricomycetidae</taxon>
        <taxon>Agaricales</taxon>
        <taxon>Marasmiineae</taxon>
        <taxon>Mycenaceae</taxon>
        <taxon>Mycena</taxon>
    </lineage>
</organism>